<dbReference type="GO" id="GO:0046872">
    <property type="term" value="F:metal ion binding"/>
    <property type="evidence" value="ECO:0007669"/>
    <property type="project" value="UniProtKB-KW"/>
</dbReference>
<dbReference type="GO" id="GO:0016787">
    <property type="term" value="F:hydrolase activity"/>
    <property type="evidence" value="ECO:0007669"/>
    <property type="project" value="UniProtKB-KW"/>
</dbReference>
<dbReference type="GO" id="GO:0050313">
    <property type="term" value="F:sulfur dioxygenase activity"/>
    <property type="evidence" value="ECO:0007669"/>
    <property type="project" value="InterPro"/>
</dbReference>
<evidence type="ECO:0000313" key="3">
    <source>
        <dbReference type="EMBL" id="PCI98211.1"/>
    </source>
</evidence>
<dbReference type="GO" id="GO:0070813">
    <property type="term" value="P:hydrogen sulfide metabolic process"/>
    <property type="evidence" value="ECO:0007669"/>
    <property type="project" value="TreeGrafter"/>
</dbReference>
<dbReference type="Pfam" id="PF00753">
    <property type="entry name" value="Lactamase_B"/>
    <property type="match status" value="1"/>
</dbReference>
<name>A0A2A4YU06_9PROT</name>
<dbReference type="PANTHER" id="PTHR43084:SF1">
    <property type="entry name" value="PERSULFIDE DIOXYGENASE ETHE1, MITOCHONDRIAL"/>
    <property type="match status" value="1"/>
</dbReference>
<accession>A0A2A4YU06</accession>
<dbReference type="EMBL" id="NVUS01000023">
    <property type="protein sequence ID" value="PCI98211.1"/>
    <property type="molecule type" value="Genomic_DNA"/>
</dbReference>
<feature type="domain" description="Metallo-beta-lactamase" evidence="2">
    <location>
        <begin position="26"/>
        <end position="213"/>
    </location>
</feature>
<dbReference type="InterPro" id="IPR051682">
    <property type="entry name" value="Mito_Persulfide_Diox"/>
</dbReference>
<sequence length="295" mass="33096">MKSLINTQITDHKLLNLKAFFDEETNTVTYLVWDKISQEAAIIDPVFDFNGLTGASDTHSADVVLEFAEQAGLNIKYVFETHAHADHLSGAPYIKTKTGAKIGIGENINKVQEIFRPIFNQHKQDESDFDILLSPEQPLYLGELPIYILPTPGHTPACVSFKIEDSIFIGDTMFMPDFGTARCDFPGGDAETLFESIQLILSHPKHTKLFMCHDYQTDERKDYAWETTVDEQQKTNIHVNQSIGKADFVKTREARDATLLAPKLLLPSIQVNINAGNLPKTEDNGVSYIKIPIKL</sequence>
<keyword evidence="3" id="KW-0378">Hydrolase</keyword>
<gene>
    <name evidence="3" type="ORF">COB13_14250</name>
</gene>
<dbReference type="SUPFAM" id="SSF56281">
    <property type="entry name" value="Metallo-hydrolase/oxidoreductase"/>
    <property type="match status" value="1"/>
</dbReference>
<evidence type="ECO:0000256" key="1">
    <source>
        <dbReference type="ARBA" id="ARBA00022723"/>
    </source>
</evidence>
<reference evidence="3" key="2">
    <citation type="journal article" date="2018" name="ISME J.">
        <title>A dynamic microbial community with high functional redundancy inhabits the cold, oxic subseafloor aquifer.</title>
        <authorList>
            <person name="Tully B.J."/>
            <person name="Wheat C.G."/>
            <person name="Glazer B.T."/>
            <person name="Huber J.A."/>
        </authorList>
    </citation>
    <scope>NUCLEOTIDE SEQUENCE</scope>
    <source>
        <strain evidence="3">NORP83</strain>
    </source>
</reference>
<evidence type="ECO:0000259" key="2">
    <source>
        <dbReference type="SMART" id="SM00849"/>
    </source>
</evidence>
<comment type="caution">
    <text evidence="3">The sequence shown here is derived from an EMBL/GenBank/DDBJ whole genome shotgun (WGS) entry which is preliminary data.</text>
</comment>
<proteinExistence type="predicted"/>
<dbReference type="AlphaFoldDB" id="A0A2A4YU06"/>
<protein>
    <submittedName>
        <fullName evidence="3">MBL fold metallo-hydrolase</fullName>
    </submittedName>
</protein>
<dbReference type="SMART" id="SM00849">
    <property type="entry name" value="Lactamase_B"/>
    <property type="match status" value="1"/>
</dbReference>
<dbReference type="InterPro" id="IPR044528">
    <property type="entry name" value="POD-like_MBL-fold"/>
</dbReference>
<dbReference type="InterPro" id="IPR001279">
    <property type="entry name" value="Metallo-B-lactamas"/>
</dbReference>
<keyword evidence="1" id="KW-0479">Metal-binding</keyword>
<dbReference type="Gene3D" id="3.60.15.10">
    <property type="entry name" value="Ribonuclease Z/Hydroxyacylglutathione hydrolase-like"/>
    <property type="match status" value="1"/>
</dbReference>
<organism evidence="3">
    <name type="scientific">OCS116 cluster bacterium</name>
    <dbReference type="NCBI Taxonomy" id="2030921"/>
    <lineage>
        <taxon>Bacteria</taxon>
        <taxon>Pseudomonadati</taxon>
        <taxon>Pseudomonadota</taxon>
        <taxon>Alphaproteobacteria</taxon>
        <taxon>OCS116 cluster</taxon>
    </lineage>
</organism>
<dbReference type="CDD" id="cd07724">
    <property type="entry name" value="POD-like_MBL-fold"/>
    <property type="match status" value="1"/>
</dbReference>
<reference key="1">
    <citation type="submission" date="2017-08" db="EMBL/GenBank/DDBJ databases">
        <title>A dynamic microbial community with high functional redundancy inhabits the cold, oxic subseafloor aquifer.</title>
        <authorList>
            <person name="Tully B.J."/>
            <person name="Wheat C.G."/>
            <person name="Glazer B.T."/>
            <person name="Huber J.A."/>
        </authorList>
    </citation>
    <scope>NUCLEOTIDE SEQUENCE [LARGE SCALE GENOMIC DNA]</scope>
</reference>
<dbReference type="InterPro" id="IPR036866">
    <property type="entry name" value="RibonucZ/Hydroxyglut_hydro"/>
</dbReference>
<dbReference type="GO" id="GO:0006749">
    <property type="term" value="P:glutathione metabolic process"/>
    <property type="evidence" value="ECO:0007669"/>
    <property type="project" value="InterPro"/>
</dbReference>
<dbReference type="PANTHER" id="PTHR43084">
    <property type="entry name" value="PERSULFIDE DIOXYGENASE ETHE1"/>
    <property type="match status" value="1"/>
</dbReference>